<organism evidence="3 4">
    <name type="scientific">Streptomyces muensis</name>
    <dbReference type="NCBI Taxonomy" id="1077944"/>
    <lineage>
        <taxon>Bacteria</taxon>
        <taxon>Bacillati</taxon>
        <taxon>Actinomycetota</taxon>
        <taxon>Actinomycetes</taxon>
        <taxon>Kitasatosporales</taxon>
        <taxon>Streptomycetaceae</taxon>
        <taxon>Streptomyces</taxon>
    </lineage>
</organism>
<dbReference type="EMBL" id="JAKEIP010000004">
    <property type="protein sequence ID" value="MCF1592284.1"/>
    <property type="molecule type" value="Genomic_DNA"/>
</dbReference>
<evidence type="ECO:0000259" key="2">
    <source>
        <dbReference type="Pfam" id="PF07859"/>
    </source>
</evidence>
<dbReference type="Proteomes" id="UP001139384">
    <property type="component" value="Unassembled WGS sequence"/>
</dbReference>
<dbReference type="Pfam" id="PF07859">
    <property type="entry name" value="Abhydrolase_3"/>
    <property type="match status" value="1"/>
</dbReference>
<proteinExistence type="predicted"/>
<dbReference type="InterPro" id="IPR050300">
    <property type="entry name" value="GDXG_lipolytic_enzyme"/>
</dbReference>
<name>A0A9X1TJ78_STRM4</name>
<dbReference type="AlphaFoldDB" id="A0A9X1TJ78"/>
<dbReference type="SUPFAM" id="SSF53474">
    <property type="entry name" value="alpha/beta-Hydrolases"/>
    <property type="match status" value="1"/>
</dbReference>
<dbReference type="PANTHER" id="PTHR48081:SF8">
    <property type="entry name" value="ALPHA_BETA HYDROLASE FOLD-3 DOMAIN-CONTAINING PROTEIN-RELATED"/>
    <property type="match status" value="1"/>
</dbReference>
<feature type="domain" description="Alpha/beta hydrolase fold-3" evidence="2">
    <location>
        <begin position="82"/>
        <end position="289"/>
    </location>
</feature>
<dbReference type="InterPro" id="IPR013094">
    <property type="entry name" value="AB_hydrolase_3"/>
</dbReference>
<sequence>MTYAYDPEIAPWLAMVPNGRVTDVRMMRSLGEEAVSTGLPPYEPGIAMEKRDLTVPGAEGAPDVPVRVYEPASRDSDVLPGLLYFHGGGFFMGGIAEFDATATRISAEVGAVVVSVGYRLAPENPFPAALEDCYAALVWTAKAASELGIDPDRIGVAGESAGGGLAAAVTLLARDRGGPGLCFQYLASAELDDRLETPSMRDYDDVPLWNRPAAQASWDFYLGEGRRGTSEVSPYAAPARAEDLSGLPPAFVTACQYDPLRDEDIAYAQRLAHSDVPTELVLYPGVIHGGVVPESAVSKRVTSDMISALSRGLKARVA</sequence>
<evidence type="ECO:0000256" key="1">
    <source>
        <dbReference type="ARBA" id="ARBA00022801"/>
    </source>
</evidence>
<comment type="caution">
    <text evidence="3">The sequence shown here is derived from an EMBL/GenBank/DDBJ whole genome shotgun (WGS) entry which is preliminary data.</text>
</comment>
<protein>
    <submittedName>
        <fullName evidence="3">Alpha/beta hydrolase</fullName>
    </submittedName>
</protein>
<evidence type="ECO:0000313" key="4">
    <source>
        <dbReference type="Proteomes" id="UP001139384"/>
    </source>
</evidence>
<reference evidence="3" key="1">
    <citation type="submission" date="2022-01" db="EMBL/GenBank/DDBJ databases">
        <title>Draft Genome Sequences of Seven Type Strains of the Genus Streptomyces.</title>
        <authorList>
            <person name="Aziz S."/>
            <person name="Coretto E."/>
            <person name="Chronakova A."/>
            <person name="Sproer C."/>
            <person name="Huber K."/>
            <person name="Nouioui I."/>
            <person name="Gross H."/>
        </authorList>
    </citation>
    <scope>NUCLEOTIDE SEQUENCE</scope>
    <source>
        <strain evidence="3">DSM 103493</strain>
    </source>
</reference>
<keyword evidence="1 3" id="KW-0378">Hydrolase</keyword>
<accession>A0A9X1TJ78</accession>
<dbReference type="GO" id="GO:0016787">
    <property type="term" value="F:hydrolase activity"/>
    <property type="evidence" value="ECO:0007669"/>
    <property type="project" value="UniProtKB-KW"/>
</dbReference>
<dbReference type="RefSeq" id="WP_234760574.1">
    <property type="nucleotide sequence ID" value="NZ_JAKEIP010000004.1"/>
</dbReference>
<dbReference type="InterPro" id="IPR029058">
    <property type="entry name" value="AB_hydrolase_fold"/>
</dbReference>
<dbReference type="Gene3D" id="3.40.50.1820">
    <property type="entry name" value="alpha/beta hydrolase"/>
    <property type="match status" value="1"/>
</dbReference>
<keyword evidence="4" id="KW-1185">Reference proteome</keyword>
<dbReference type="PANTHER" id="PTHR48081">
    <property type="entry name" value="AB HYDROLASE SUPERFAMILY PROTEIN C4A8.06C"/>
    <property type="match status" value="1"/>
</dbReference>
<gene>
    <name evidence="3" type="ORF">L0P92_01685</name>
</gene>
<evidence type="ECO:0000313" key="3">
    <source>
        <dbReference type="EMBL" id="MCF1592284.1"/>
    </source>
</evidence>